<dbReference type="NCBIfam" id="NF006134">
    <property type="entry name" value="PRK08279.1"/>
    <property type="match status" value="1"/>
</dbReference>
<evidence type="ECO:0000259" key="6">
    <source>
        <dbReference type="Pfam" id="PF13193"/>
    </source>
</evidence>
<dbReference type="GO" id="GO:0005324">
    <property type="term" value="F:long-chain fatty acid transmembrane transporter activity"/>
    <property type="evidence" value="ECO:0007669"/>
    <property type="project" value="TreeGrafter"/>
</dbReference>
<dbReference type="Pfam" id="PF13193">
    <property type="entry name" value="AMP-binding_C"/>
    <property type="match status" value="1"/>
</dbReference>
<evidence type="ECO:0000256" key="2">
    <source>
        <dbReference type="ARBA" id="ARBA00022598"/>
    </source>
</evidence>
<dbReference type="InterPro" id="IPR025110">
    <property type="entry name" value="AMP-bd_C"/>
</dbReference>
<dbReference type="SUPFAM" id="SSF56801">
    <property type="entry name" value="Acetyl-CoA synthetase-like"/>
    <property type="match status" value="1"/>
</dbReference>
<keyword evidence="4" id="KW-0067">ATP-binding</keyword>
<dbReference type="InterPro" id="IPR000873">
    <property type="entry name" value="AMP-dep_synth/lig_dom"/>
</dbReference>
<protein>
    <submittedName>
        <fullName evidence="7">Citronellyl-CoA synthetase</fullName>
    </submittedName>
</protein>
<dbReference type="GO" id="GO:0004467">
    <property type="term" value="F:long-chain fatty acid-CoA ligase activity"/>
    <property type="evidence" value="ECO:0007669"/>
    <property type="project" value="TreeGrafter"/>
</dbReference>
<dbReference type="EMBL" id="FTMP01000005">
    <property type="protein sequence ID" value="SIQ55995.1"/>
    <property type="molecule type" value="Genomic_DNA"/>
</dbReference>
<feature type="domain" description="AMP-binding enzyme C-terminal" evidence="6">
    <location>
        <begin position="484"/>
        <end position="561"/>
    </location>
</feature>
<accession>A0A1N6TRL9</accession>
<name>A0A1N6TRL9_AQUAC</name>
<proteinExistence type="inferred from homology"/>
<evidence type="ECO:0000313" key="7">
    <source>
        <dbReference type="EMBL" id="SIQ55995.1"/>
    </source>
</evidence>
<evidence type="ECO:0000256" key="4">
    <source>
        <dbReference type="ARBA" id="ARBA00022840"/>
    </source>
</evidence>
<organism evidence="7 8">
    <name type="scientific">Aquipseudomonas alcaligenes</name>
    <name type="common">Pseudomonas alcaligenes</name>
    <dbReference type="NCBI Taxonomy" id="43263"/>
    <lineage>
        <taxon>Bacteria</taxon>
        <taxon>Pseudomonadati</taxon>
        <taxon>Pseudomonadota</taxon>
        <taxon>Gammaproteobacteria</taxon>
        <taxon>Pseudomonadales</taxon>
        <taxon>Pseudomonadaceae</taxon>
        <taxon>Aquipseudomonas</taxon>
    </lineage>
</organism>
<dbReference type="InterPro" id="IPR042099">
    <property type="entry name" value="ANL_N_sf"/>
</dbReference>
<gene>
    <name evidence="7" type="ORF">SAMN05878282_105165</name>
</gene>
<dbReference type="PANTHER" id="PTHR43107:SF15">
    <property type="entry name" value="FATTY ACID TRANSPORT PROTEIN 3, ISOFORM A"/>
    <property type="match status" value="1"/>
</dbReference>
<dbReference type="AlphaFoldDB" id="A0A1N6TRL9"/>
<keyword evidence="3" id="KW-0547">Nucleotide-binding</keyword>
<dbReference type="RefSeq" id="WP_076426852.1">
    <property type="nucleotide sequence ID" value="NZ_FTMP01000005.1"/>
</dbReference>
<dbReference type="Pfam" id="PF00501">
    <property type="entry name" value="AMP-binding"/>
    <property type="match status" value="1"/>
</dbReference>
<reference evidence="7 8" key="1">
    <citation type="submission" date="2017-01" db="EMBL/GenBank/DDBJ databases">
        <authorList>
            <person name="Mah S.A."/>
            <person name="Swanson W.J."/>
            <person name="Moy G.W."/>
            <person name="Vacquier V.D."/>
        </authorList>
    </citation>
    <scope>NUCLEOTIDE SEQUENCE [LARGE SCALE GENOMIC DNA]</scope>
    <source>
        <strain evidence="7 8">RU36E</strain>
    </source>
</reference>
<dbReference type="PROSITE" id="PS00455">
    <property type="entry name" value="AMP_BINDING"/>
    <property type="match status" value="1"/>
</dbReference>
<dbReference type="Gene3D" id="3.30.300.30">
    <property type="match status" value="1"/>
</dbReference>
<sequence>MNRAAVLTLPHLLSRVPYLLAGLPGILRGLRLASRARGSAVGGLADCVERAASINPQGVALIQGDERIRYAELDQWANRLAHRLRAGGLAQGDCAVLLLENRLELLACVIACAKLGAVAALLNSSQRGQVLAHSINLVKPRVALVGEELLAAFEEVQGQLQLPADGRYYFADRPTWRDPGQAPAGWQHPAAELTAQPDTPPPLARPVQAEDPCFYIYTSGTTGLPKAVVFNHGRFLKGYGIFGFGAVRLGRDDRLYCSLPFYHATAMVVCWGSVLSAGAAMIMVRKFSASRFLDEVRRHGATAFGYVGELCRYLLDRPARPDDADNPLRIMVGNGMRPAIWGSFKQRFGIERVVEFYASSEGNIGFTNLLNLDNTVGFTPYPYAIVRYDRDSEAPLRDAQGRLQRVKPGEPGLLIGEITAKTPFHGYTDPAKTESCILRDVFKPGDAWFNTGDLMLHQGWRHAQFVDRLGDTFRWKGENVSTTEVEAVLDGIEGVGEAVVYGVEIAGTNGRAGMACIRLDRDPADFDFQGLLVELRRELPHYAVPLFLRLSEKMETTGTFKHKKAPLKDQGFDPTRCADPLYAWLPGEERYVPVDAGLHAAIQGGEYRY</sequence>
<dbReference type="PANTHER" id="PTHR43107">
    <property type="entry name" value="LONG-CHAIN FATTY ACID TRANSPORT PROTEIN"/>
    <property type="match status" value="1"/>
</dbReference>
<keyword evidence="2" id="KW-0436">Ligase</keyword>
<dbReference type="Proteomes" id="UP000185841">
    <property type="component" value="Unassembled WGS sequence"/>
</dbReference>
<dbReference type="InterPro" id="IPR020845">
    <property type="entry name" value="AMP-binding_CS"/>
</dbReference>
<feature type="domain" description="AMP-dependent synthetase/ligase" evidence="5">
    <location>
        <begin position="49"/>
        <end position="423"/>
    </location>
</feature>
<dbReference type="GO" id="GO:0005886">
    <property type="term" value="C:plasma membrane"/>
    <property type="evidence" value="ECO:0007669"/>
    <property type="project" value="TreeGrafter"/>
</dbReference>
<dbReference type="FunFam" id="3.30.300.30:FF:000002">
    <property type="entry name" value="Long-chain fatty acid transport protein 1"/>
    <property type="match status" value="1"/>
</dbReference>
<comment type="similarity">
    <text evidence="1">Belongs to the ATP-dependent AMP-binding enzyme family.</text>
</comment>
<evidence type="ECO:0000313" key="8">
    <source>
        <dbReference type="Proteomes" id="UP000185841"/>
    </source>
</evidence>
<dbReference type="GO" id="GO:0044539">
    <property type="term" value="P:long-chain fatty acid import into cell"/>
    <property type="evidence" value="ECO:0007669"/>
    <property type="project" value="TreeGrafter"/>
</dbReference>
<dbReference type="GO" id="GO:0005524">
    <property type="term" value="F:ATP binding"/>
    <property type="evidence" value="ECO:0007669"/>
    <property type="project" value="UniProtKB-KW"/>
</dbReference>
<evidence type="ECO:0000256" key="1">
    <source>
        <dbReference type="ARBA" id="ARBA00006432"/>
    </source>
</evidence>
<evidence type="ECO:0000259" key="5">
    <source>
        <dbReference type="Pfam" id="PF00501"/>
    </source>
</evidence>
<evidence type="ECO:0000256" key="3">
    <source>
        <dbReference type="ARBA" id="ARBA00022741"/>
    </source>
</evidence>
<dbReference type="InterPro" id="IPR045851">
    <property type="entry name" value="AMP-bd_C_sf"/>
</dbReference>
<dbReference type="Gene3D" id="3.40.50.12780">
    <property type="entry name" value="N-terminal domain of ligase-like"/>
    <property type="match status" value="1"/>
</dbReference>